<keyword evidence="3" id="KW-1185">Reference proteome</keyword>
<keyword evidence="1" id="KW-1133">Transmembrane helix</keyword>
<dbReference type="EMBL" id="JACJTQ010000105">
    <property type="protein sequence ID" value="MBD2695253.1"/>
    <property type="molecule type" value="Genomic_DNA"/>
</dbReference>
<dbReference type="Proteomes" id="UP000660381">
    <property type="component" value="Unassembled WGS sequence"/>
</dbReference>
<feature type="transmembrane region" description="Helical" evidence="1">
    <location>
        <begin position="56"/>
        <end position="75"/>
    </location>
</feature>
<keyword evidence="1" id="KW-0472">Membrane</keyword>
<sequence>MTLWVTLRERFGLHRFGQGTLLGMYRWLILSLTAFLIAHWTFLFTAHDPIPDWGEAAQTALEFLFPQIVVSLLLLDIQRLAPLARSCGFDIHISRCKM</sequence>
<evidence type="ECO:0000313" key="2">
    <source>
        <dbReference type="EMBL" id="MBD2695253.1"/>
    </source>
</evidence>
<reference evidence="2 3" key="1">
    <citation type="journal article" date="2020" name="ISME J.">
        <title>Comparative genomics reveals insights into cyanobacterial evolution and habitat adaptation.</title>
        <authorList>
            <person name="Chen M.Y."/>
            <person name="Teng W.K."/>
            <person name="Zhao L."/>
            <person name="Hu C.X."/>
            <person name="Zhou Y.K."/>
            <person name="Han B.P."/>
            <person name="Song L.R."/>
            <person name="Shu W.S."/>
        </authorList>
    </citation>
    <scope>NUCLEOTIDE SEQUENCE [LARGE SCALE GENOMIC DNA]</scope>
    <source>
        <strain evidence="2 3">FACHB-362</strain>
    </source>
</reference>
<dbReference type="RefSeq" id="WP_190909337.1">
    <property type="nucleotide sequence ID" value="NZ_JACJTQ010000105.1"/>
</dbReference>
<name>A0ABR8JD05_9NOST</name>
<comment type="caution">
    <text evidence="2">The sequence shown here is derived from an EMBL/GenBank/DDBJ whole genome shotgun (WGS) entry which is preliminary data.</text>
</comment>
<proteinExistence type="predicted"/>
<evidence type="ECO:0000313" key="3">
    <source>
        <dbReference type="Proteomes" id="UP000660381"/>
    </source>
</evidence>
<accession>A0ABR8JD05</accession>
<keyword evidence="1" id="KW-0812">Transmembrane</keyword>
<protein>
    <submittedName>
        <fullName evidence="2">Uncharacterized protein</fullName>
    </submittedName>
</protein>
<evidence type="ECO:0000256" key="1">
    <source>
        <dbReference type="SAM" id="Phobius"/>
    </source>
</evidence>
<organism evidence="2 3">
    <name type="scientific">Anabaena catenula FACHB-362</name>
    <dbReference type="NCBI Taxonomy" id="2692877"/>
    <lineage>
        <taxon>Bacteria</taxon>
        <taxon>Bacillati</taxon>
        <taxon>Cyanobacteriota</taxon>
        <taxon>Cyanophyceae</taxon>
        <taxon>Nostocales</taxon>
        <taxon>Nostocaceae</taxon>
        <taxon>Anabaena</taxon>
    </lineage>
</organism>
<gene>
    <name evidence="2" type="ORF">H6G68_26710</name>
</gene>
<feature type="transmembrane region" description="Helical" evidence="1">
    <location>
        <begin position="21"/>
        <end position="44"/>
    </location>
</feature>